<evidence type="ECO:0000256" key="4">
    <source>
        <dbReference type="ARBA" id="ARBA00022801"/>
    </source>
</evidence>
<dbReference type="GO" id="GO:0000324">
    <property type="term" value="C:fungal-type vacuole"/>
    <property type="evidence" value="ECO:0007669"/>
    <property type="project" value="TreeGrafter"/>
</dbReference>
<evidence type="ECO:0000256" key="5">
    <source>
        <dbReference type="ARBA" id="ARBA00023180"/>
    </source>
</evidence>
<evidence type="ECO:0000256" key="6">
    <source>
        <dbReference type="RuleBase" id="RU361156"/>
    </source>
</evidence>
<dbReference type="InterPro" id="IPR029058">
    <property type="entry name" value="AB_hydrolase_fold"/>
</dbReference>
<organism evidence="7 8">
    <name type="scientific">Cronartium quercuum f. sp. fusiforme G11</name>
    <dbReference type="NCBI Taxonomy" id="708437"/>
    <lineage>
        <taxon>Eukaryota</taxon>
        <taxon>Fungi</taxon>
        <taxon>Dikarya</taxon>
        <taxon>Basidiomycota</taxon>
        <taxon>Pucciniomycotina</taxon>
        <taxon>Pucciniomycetes</taxon>
        <taxon>Pucciniales</taxon>
        <taxon>Coleosporiaceae</taxon>
        <taxon>Cronartium</taxon>
    </lineage>
</organism>
<protein>
    <recommendedName>
        <fullName evidence="6">Carboxypeptidase</fullName>
        <ecNumber evidence="6">3.4.16.-</ecNumber>
    </recommendedName>
</protein>
<dbReference type="GO" id="GO:0004185">
    <property type="term" value="F:serine-type carboxypeptidase activity"/>
    <property type="evidence" value="ECO:0007669"/>
    <property type="project" value="UniProtKB-UniRule"/>
</dbReference>
<dbReference type="PANTHER" id="PTHR11802:SF64">
    <property type="entry name" value="CARBOXYPEPTIDASE"/>
    <property type="match status" value="1"/>
</dbReference>
<keyword evidence="5" id="KW-0325">Glycoprotein</keyword>
<sequence length="466" mass="52264">MRKANASTWIPINDSSTFSEKPINLSACRSELKPRLRYVTDSGICESRKGVHTYSGYIPTNVNQSMFFWLFEARENSNEAPLVLWLNGGPGSSSMIALFQEHGPCRVKLDSSGLDDNIYSWSQSANIIYLDQPIGTGYSYGTTVVKTSFEAAITVYNALQLFYLDPIFSKFVGRDFGLWTESYGGHYGPNMVDFFLRMNARVHETGNFIIPVKTLGIGNGLISPLAQYPQLITYAKKNPYRQLISDQMIQNLTKYYNSPGGCKALIIECQRTLNPRRCSAAQDLCNNDILLPAVGKADFYDVRVDDPNPYPPDLNPILTKKDFRDKIGAEVNWTESSDLVYENFFQSGDWMLDSSTKLERIINSGIRTLIFAGDADYIVNYMGVEAMVDTLKTKFSTHYRQQNFTNWIIDGELAGFYKNSGTLSYLRILGAGHKVPAYGNGKLKPGKVALIFFQQILSNHSISSST</sequence>
<keyword evidence="8" id="KW-1185">Reference proteome</keyword>
<dbReference type="AlphaFoldDB" id="A0A9P6TCU5"/>
<reference evidence="7" key="1">
    <citation type="submission" date="2013-11" db="EMBL/GenBank/DDBJ databases">
        <title>Genome sequence of the fusiform rust pathogen reveals effectors for host alternation and coevolution with pine.</title>
        <authorList>
            <consortium name="DOE Joint Genome Institute"/>
            <person name="Smith K."/>
            <person name="Pendleton A."/>
            <person name="Kubisiak T."/>
            <person name="Anderson C."/>
            <person name="Salamov A."/>
            <person name="Aerts A."/>
            <person name="Riley R."/>
            <person name="Clum A."/>
            <person name="Lindquist E."/>
            <person name="Ence D."/>
            <person name="Campbell M."/>
            <person name="Kronenberg Z."/>
            <person name="Feau N."/>
            <person name="Dhillon B."/>
            <person name="Hamelin R."/>
            <person name="Burleigh J."/>
            <person name="Smith J."/>
            <person name="Yandell M."/>
            <person name="Nelson C."/>
            <person name="Grigoriev I."/>
            <person name="Davis J."/>
        </authorList>
    </citation>
    <scope>NUCLEOTIDE SEQUENCE</scope>
    <source>
        <strain evidence="7">G11</strain>
    </source>
</reference>
<comment type="caution">
    <text evidence="7">The sequence shown here is derived from an EMBL/GenBank/DDBJ whole genome shotgun (WGS) entry which is preliminary data.</text>
</comment>
<name>A0A9P6TCU5_9BASI</name>
<dbReference type="PROSITE" id="PS00131">
    <property type="entry name" value="CARBOXYPEPT_SER_SER"/>
    <property type="match status" value="1"/>
</dbReference>
<dbReference type="Gene3D" id="1.10.287.410">
    <property type="match status" value="1"/>
</dbReference>
<keyword evidence="4 6" id="KW-0378">Hydrolase</keyword>
<dbReference type="PRINTS" id="PR00724">
    <property type="entry name" value="CRBOXYPTASEC"/>
</dbReference>
<evidence type="ECO:0000256" key="2">
    <source>
        <dbReference type="ARBA" id="ARBA00022645"/>
    </source>
</evidence>
<dbReference type="InterPro" id="IPR001563">
    <property type="entry name" value="Peptidase_S10"/>
</dbReference>
<keyword evidence="2 6" id="KW-0121">Carboxypeptidase</keyword>
<keyword evidence="3 6" id="KW-0645">Protease</keyword>
<dbReference type="OrthoDB" id="443318at2759"/>
<dbReference type="Gene3D" id="3.40.50.1820">
    <property type="entry name" value="alpha/beta hydrolase"/>
    <property type="match status" value="1"/>
</dbReference>
<gene>
    <name evidence="7" type="ORF">CROQUDRAFT_61494</name>
</gene>
<dbReference type="EC" id="3.4.16.-" evidence="6"/>
<evidence type="ECO:0000256" key="1">
    <source>
        <dbReference type="ARBA" id="ARBA00009431"/>
    </source>
</evidence>
<comment type="similarity">
    <text evidence="1 6">Belongs to the peptidase S10 family.</text>
</comment>
<dbReference type="EMBL" id="MU167245">
    <property type="protein sequence ID" value="KAG0147667.1"/>
    <property type="molecule type" value="Genomic_DNA"/>
</dbReference>
<dbReference type="Pfam" id="PF00450">
    <property type="entry name" value="Peptidase_S10"/>
    <property type="match status" value="1"/>
</dbReference>
<accession>A0A9P6TCU5</accession>
<dbReference type="Proteomes" id="UP000886653">
    <property type="component" value="Unassembled WGS sequence"/>
</dbReference>
<evidence type="ECO:0000313" key="8">
    <source>
        <dbReference type="Proteomes" id="UP000886653"/>
    </source>
</evidence>
<evidence type="ECO:0000256" key="3">
    <source>
        <dbReference type="ARBA" id="ARBA00022670"/>
    </source>
</evidence>
<evidence type="ECO:0000313" key="7">
    <source>
        <dbReference type="EMBL" id="KAG0147667.1"/>
    </source>
</evidence>
<dbReference type="PANTHER" id="PTHR11802">
    <property type="entry name" value="SERINE PROTEASE FAMILY S10 SERINE CARBOXYPEPTIDASE"/>
    <property type="match status" value="1"/>
</dbReference>
<proteinExistence type="inferred from homology"/>
<dbReference type="InterPro" id="IPR018202">
    <property type="entry name" value="Ser_caboxypep_ser_AS"/>
</dbReference>
<dbReference type="SUPFAM" id="SSF53474">
    <property type="entry name" value="alpha/beta-Hydrolases"/>
    <property type="match status" value="1"/>
</dbReference>
<dbReference type="GO" id="GO:0006508">
    <property type="term" value="P:proteolysis"/>
    <property type="evidence" value="ECO:0007669"/>
    <property type="project" value="UniProtKB-KW"/>
</dbReference>